<evidence type="ECO:0000256" key="7">
    <source>
        <dbReference type="RuleBase" id="RU003835"/>
    </source>
</evidence>
<comment type="similarity">
    <text evidence="1 6 7">Belongs to the acetokinase family.</text>
</comment>
<evidence type="ECO:0000313" key="9">
    <source>
        <dbReference type="Proteomes" id="UP000464915"/>
    </source>
</evidence>
<dbReference type="GO" id="GO:0006085">
    <property type="term" value="P:acetyl-CoA biosynthetic process"/>
    <property type="evidence" value="ECO:0007669"/>
    <property type="project" value="UniProtKB-UniRule"/>
</dbReference>
<dbReference type="GO" id="GO:0008776">
    <property type="term" value="F:acetate kinase activity"/>
    <property type="evidence" value="ECO:0007669"/>
    <property type="project" value="UniProtKB-UniRule"/>
</dbReference>
<reference evidence="8 9" key="1">
    <citation type="submission" date="2019-12" db="EMBL/GenBank/DDBJ databases">
        <title>Complete Genome Sequences of Lactobacillus strains, C25 and P38, Isolated from Chicken Cecum.</title>
        <authorList>
            <person name="Hassan H.M."/>
            <person name="Mendoza M."/>
            <person name="Rezvani M."/>
            <person name="Koci M.D."/>
            <person name="Dickey A.N."/>
            <person name="Scholl E.H."/>
        </authorList>
    </citation>
    <scope>NUCLEOTIDE SEQUENCE [LARGE SCALE GENOMIC DNA]</scope>
    <source>
        <strain evidence="8 9">C25</strain>
    </source>
</reference>
<feature type="binding site" evidence="6">
    <location>
        <position position="15"/>
    </location>
    <ligand>
        <name>ATP</name>
        <dbReference type="ChEBI" id="CHEBI:30616"/>
    </ligand>
</feature>
<keyword evidence="6" id="KW-0963">Cytoplasm</keyword>
<dbReference type="InterPro" id="IPR004372">
    <property type="entry name" value="Ac/propionate_kinase"/>
</dbReference>
<accession>A0AB37DIX0</accession>
<comment type="subcellular location">
    <subcellularLocation>
        <location evidence="6">Cytoplasm</location>
    </subcellularLocation>
</comment>
<evidence type="ECO:0000256" key="4">
    <source>
        <dbReference type="ARBA" id="ARBA00022777"/>
    </source>
</evidence>
<evidence type="ECO:0000256" key="2">
    <source>
        <dbReference type="ARBA" id="ARBA00022679"/>
    </source>
</evidence>
<dbReference type="PANTHER" id="PTHR21060">
    <property type="entry name" value="ACETATE KINASE"/>
    <property type="match status" value="1"/>
</dbReference>
<dbReference type="Proteomes" id="UP000464915">
    <property type="component" value="Chromosome"/>
</dbReference>
<feature type="binding site" evidence="6">
    <location>
        <begin position="207"/>
        <end position="211"/>
    </location>
    <ligand>
        <name>ATP</name>
        <dbReference type="ChEBI" id="CHEBI:30616"/>
    </ligand>
</feature>
<dbReference type="PROSITE" id="PS01075">
    <property type="entry name" value="ACETATE_KINASE_1"/>
    <property type="match status" value="1"/>
</dbReference>
<comment type="cofactor">
    <cofactor evidence="6">
        <name>Mg(2+)</name>
        <dbReference type="ChEBI" id="CHEBI:18420"/>
    </cofactor>
    <cofactor evidence="6">
        <name>Mn(2+)</name>
        <dbReference type="ChEBI" id="CHEBI:29035"/>
    </cofactor>
    <text evidence="6">Mg(2+). Can also accept Mn(2+).</text>
</comment>
<feature type="binding site" evidence="6">
    <location>
        <position position="379"/>
    </location>
    <ligand>
        <name>Mg(2+)</name>
        <dbReference type="ChEBI" id="CHEBI:18420"/>
    </ligand>
</feature>
<proteinExistence type="inferred from homology"/>
<evidence type="ECO:0000313" key="8">
    <source>
        <dbReference type="EMBL" id="QHQ68833.1"/>
    </source>
</evidence>
<dbReference type="PANTHER" id="PTHR21060:SF15">
    <property type="entry name" value="ACETATE KINASE-RELATED"/>
    <property type="match status" value="1"/>
</dbReference>
<comment type="function">
    <text evidence="6">Catalyzes the formation of acetyl phosphate from acetate and ATP. Can also catalyze the reverse reaction.</text>
</comment>
<protein>
    <recommendedName>
        <fullName evidence="6">Acetate kinase</fullName>
        <ecNumber evidence="6">2.7.2.1</ecNumber>
    </recommendedName>
    <alternativeName>
        <fullName evidence="6">Acetokinase</fullName>
    </alternativeName>
</protein>
<sequence>MKKVLAINSGSSSFKYKLFSFPDEKVIASGMADRVGMDNAVFKIKLNDDKEYIKNTSIPDQEAAVSLLIENLKKFHVLKNLDELFGVGHRVVNGGEVFKDSVLIDKQKLQQIFDLGELAPLHNVPEAMGIKAFMKIVPDVPQVAVFDTSYHTSLDQVNYLYPIPYKYYEKYGIRKYGAHGISVSYVAPRAARMMGKNPYTVKLIVCHLGSGSSVTAVKNGKSLDTSMGFSPVTGVAMGTRSGDFDPSALEYIMQKTGMTIEKAVDMLNHKSGMLGVSGVSSDMRDLLASKNKHAWLARKIFVNRVVCYVGAYAAELDGIDGIVFTAGIGEHDPGVRAGVMSSLRYLGLEPDYKANDTDGEKFISKPDSKVKAMIVPTNEELMIAREVVRLAK</sequence>
<dbReference type="SUPFAM" id="SSF53067">
    <property type="entry name" value="Actin-like ATPase domain"/>
    <property type="match status" value="2"/>
</dbReference>
<dbReference type="Gene3D" id="3.30.420.40">
    <property type="match status" value="2"/>
</dbReference>
<dbReference type="PRINTS" id="PR00471">
    <property type="entry name" value="ACETATEKNASE"/>
</dbReference>
<dbReference type="GO" id="GO:0005737">
    <property type="term" value="C:cytoplasm"/>
    <property type="evidence" value="ECO:0007669"/>
    <property type="project" value="UniProtKB-SubCell"/>
</dbReference>
<dbReference type="InterPro" id="IPR043129">
    <property type="entry name" value="ATPase_NBD"/>
</dbReference>
<feature type="binding site" evidence="6">
    <location>
        <begin position="282"/>
        <end position="284"/>
    </location>
    <ligand>
        <name>ATP</name>
        <dbReference type="ChEBI" id="CHEBI:30616"/>
    </ligand>
</feature>
<keyword evidence="5 6" id="KW-0067">ATP-binding</keyword>
<dbReference type="GO" id="GO:0006083">
    <property type="term" value="P:acetate metabolic process"/>
    <property type="evidence" value="ECO:0007669"/>
    <property type="project" value="TreeGrafter"/>
</dbReference>
<evidence type="ECO:0000256" key="6">
    <source>
        <dbReference type="HAMAP-Rule" id="MF_00020"/>
    </source>
</evidence>
<evidence type="ECO:0000256" key="3">
    <source>
        <dbReference type="ARBA" id="ARBA00022741"/>
    </source>
</evidence>
<keyword evidence="6" id="KW-0460">Magnesium</keyword>
<evidence type="ECO:0000256" key="1">
    <source>
        <dbReference type="ARBA" id="ARBA00008748"/>
    </source>
</evidence>
<feature type="binding site" evidence="6">
    <location>
        <position position="90"/>
    </location>
    <ligand>
        <name>substrate</name>
    </ligand>
</feature>
<feature type="active site" description="Proton donor/acceptor" evidence="6">
    <location>
        <position position="147"/>
    </location>
</feature>
<feature type="site" description="Transition state stabilizer" evidence="6">
    <location>
        <position position="179"/>
    </location>
</feature>
<gene>
    <name evidence="6" type="primary">ackA</name>
    <name evidence="8" type="ORF">GSR61_09940</name>
</gene>
<dbReference type="HAMAP" id="MF_00020">
    <property type="entry name" value="Acetate_kinase"/>
    <property type="match status" value="1"/>
</dbReference>
<comment type="catalytic activity">
    <reaction evidence="6">
        <text>acetate + ATP = acetyl phosphate + ADP</text>
        <dbReference type="Rhea" id="RHEA:11352"/>
        <dbReference type="ChEBI" id="CHEBI:22191"/>
        <dbReference type="ChEBI" id="CHEBI:30089"/>
        <dbReference type="ChEBI" id="CHEBI:30616"/>
        <dbReference type="ChEBI" id="CHEBI:456216"/>
        <dbReference type="EC" id="2.7.2.1"/>
    </reaction>
</comment>
<dbReference type="NCBIfam" id="TIGR00016">
    <property type="entry name" value="ackA"/>
    <property type="match status" value="1"/>
</dbReference>
<evidence type="ECO:0000256" key="5">
    <source>
        <dbReference type="ARBA" id="ARBA00022840"/>
    </source>
</evidence>
<dbReference type="EC" id="2.7.2.1" evidence="6"/>
<dbReference type="AlphaFoldDB" id="A0AB37DIX0"/>
<dbReference type="PROSITE" id="PS01076">
    <property type="entry name" value="ACETATE_KINASE_2"/>
    <property type="match status" value="1"/>
</dbReference>
<keyword evidence="4 6" id="KW-0418">Kinase</keyword>
<keyword evidence="2 6" id="KW-0808">Transferase</keyword>
<comment type="subunit">
    <text evidence="6">Homodimer.</text>
</comment>
<comment type="pathway">
    <text evidence="6">Metabolic intermediate biosynthesis; acetyl-CoA biosynthesis; acetyl-CoA from acetate: step 1/2.</text>
</comment>
<dbReference type="GO" id="GO:0005524">
    <property type="term" value="F:ATP binding"/>
    <property type="evidence" value="ECO:0007669"/>
    <property type="project" value="UniProtKB-KW"/>
</dbReference>
<dbReference type="RefSeq" id="WP_065991113.1">
    <property type="nucleotide sequence ID" value="NZ_CP047142.1"/>
</dbReference>
<dbReference type="InterPro" id="IPR023865">
    <property type="entry name" value="Aliphatic_acid_kinase_CS"/>
</dbReference>
<keyword evidence="3 6" id="KW-0547">Nucleotide-binding</keyword>
<name>A0AB37DIX0_9LACO</name>
<keyword evidence="6" id="KW-0479">Metal-binding</keyword>
<dbReference type="Pfam" id="PF00871">
    <property type="entry name" value="Acetate_kinase"/>
    <property type="match status" value="1"/>
</dbReference>
<dbReference type="InterPro" id="IPR000890">
    <property type="entry name" value="Aliphatic_acid_kin_short-chain"/>
</dbReference>
<dbReference type="PIRSF" id="PIRSF000722">
    <property type="entry name" value="Acetate_prop_kin"/>
    <property type="match status" value="1"/>
</dbReference>
<feature type="binding site" evidence="6">
    <location>
        <begin position="327"/>
        <end position="331"/>
    </location>
    <ligand>
        <name>ATP</name>
        <dbReference type="ChEBI" id="CHEBI:30616"/>
    </ligand>
</feature>
<feature type="site" description="Transition state stabilizer" evidence="6">
    <location>
        <position position="240"/>
    </location>
</feature>
<dbReference type="EMBL" id="CP047142">
    <property type="protein sequence ID" value="QHQ68833.1"/>
    <property type="molecule type" value="Genomic_DNA"/>
</dbReference>
<feature type="binding site" evidence="6">
    <location>
        <position position="8"/>
    </location>
    <ligand>
        <name>Mg(2+)</name>
        <dbReference type="ChEBI" id="CHEBI:18420"/>
    </ligand>
</feature>
<dbReference type="CDD" id="cd24010">
    <property type="entry name" value="ASKHA_NBD_AcK_PK"/>
    <property type="match status" value="1"/>
</dbReference>
<dbReference type="GO" id="GO:0000287">
    <property type="term" value="F:magnesium ion binding"/>
    <property type="evidence" value="ECO:0007669"/>
    <property type="project" value="UniProtKB-UniRule"/>
</dbReference>
<organism evidence="8 9">
    <name type="scientific">Lactobacillus crispatus</name>
    <dbReference type="NCBI Taxonomy" id="47770"/>
    <lineage>
        <taxon>Bacteria</taxon>
        <taxon>Bacillati</taxon>
        <taxon>Bacillota</taxon>
        <taxon>Bacilli</taxon>
        <taxon>Lactobacillales</taxon>
        <taxon>Lactobacillaceae</taxon>
        <taxon>Lactobacillus</taxon>
    </lineage>
</organism>